<evidence type="ECO:0000259" key="7">
    <source>
        <dbReference type="Pfam" id="PF01545"/>
    </source>
</evidence>
<dbReference type="RefSeq" id="WP_191733413.1">
    <property type="nucleotide sequence ID" value="NZ_JACSPR010000004.1"/>
</dbReference>
<dbReference type="InterPro" id="IPR050291">
    <property type="entry name" value="CDF_Transporter"/>
</dbReference>
<evidence type="ECO:0000256" key="2">
    <source>
        <dbReference type="ARBA" id="ARBA00022448"/>
    </source>
</evidence>
<evidence type="ECO:0000313" key="8">
    <source>
        <dbReference type="EMBL" id="MBD8030201.1"/>
    </source>
</evidence>
<dbReference type="InterPro" id="IPR058533">
    <property type="entry name" value="Cation_efflux_TM"/>
</dbReference>
<dbReference type="GO" id="GO:0016020">
    <property type="term" value="C:membrane"/>
    <property type="evidence" value="ECO:0007669"/>
    <property type="project" value="UniProtKB-SubCell"/>
</dbReference>
<evidence type="ECO:0000256" key="5">
    <source>
        <dbReference type="ARBA" id="ARBA00023136"/>
    </source>
</evidence>
<feature type="domain" description="Cation efflux protein transmembrane" evidence="7">
    <location>
        <begin position="39"/>
        <end position="233"/>
    </location>
</feature>
<accession>A0A8I0HP40</accession>
<sequence>MNTAKNPGPGSGIGRLPAPQQETLRKAVRYEWITIGSMIIIVIMVGLVAGQSQAMKSAWSEDIISLVPPIAFLVATRIIHRVPTRNYPYGPHRAIAVAHLVAGVALFAMGFFLVYESVPTLLSGEKPPIGMMVLFGVDFWSGWLMIVVMALSAIPPVILGHIKIKLAKELHDKVLYADADMAKADWGTALATIVGVLGIGVGLWWADSVAALVISLSILKDGVSNIKTAVLDLSDARATGYDGRHPHPLTEEVEELVRDEVEWVEVARARVRDQGHVFHTEMFVVLRTGHEPTLEELLAVRHLIEGLDWKFQDVVVVPVSHLDPHQVPR</sequence>
<reference evidence="8 9" key="1">
    <citation type="submission" date="2020-08" db="EMBL/GenBank/DDBJ databases">
        <title>A Genomic Blueprint of the Chicken Gut Microbiome.</title>
        <authorList>
            <person name="Gilroy R."/>
            <person name="Ravi A."/>
            <person name="Getino M."/>
            <person name="Pursley I."/>
            <person name="Horton D.L."/>
            <person name="Alikhan N.-F."/>
            <person name="Baker D."/>
            <person name="Gharbi K."/>
            <person name="Hall N."/>
            <person name="Watson M."/>
            <person name="Adriaenssens E.M."/>
            <person name="Foster-Nyarko E."/>
            <person name="Jarju S."/>
            <person name="Secka A."/>
            <person name="Antonio M."/>
            <person name="Oren A."/>
            <person name="Chaudhuri R."/>
            <person name="La Ragione R.M."/>
            <person name="Hildebrand F."/>
            <person name="Pallen M.J."/>
        </authorList>
    </citation>
    <scope>NUCLEOTIDE SEQUENCE [LARGE SCALE GENOMIC DNA]</scope>
    <source>
        <strain evidence="8 9">Sa1YVA5</strain>
    </source>
</reference>
<dbReference type="SUPFAM" id="SSF161111">
    <property type="entry name" value="Cation efflux protein transmembrane domain-like"/>
    <property type="match status" value="1"/>
</dbReference>
<proteinExistence type="predicted"/>
<gene>
    <name evidence="8" type="ORF">H9627_07680</name>
</gene>
<evidence type="ECO:0000256" key="3">
    <source>
        <dbReference type="ARBA" id="ARBA00022692"/>
    </source>
</evidence>
<dbReference type="Gene3D" id="1.20.1510.10">
    <property type="entry name" value="Cation efflux protein transmembrane domain"/>
    <property type="match status" value="1"/>
</dbReference>
<dbReference type="AlphaFoldDB" id="A0A8I0HP40"/>
<dbReference type="InterPro" id="IPR027469">
    <property type="entry name" value="Cation_efflux_TMD_sf"/>
</dbReference>
<name>A0A8I0HP40_9CORY</name>
<organism evidence="8 9">
    <name type="scientific">Corynebacterium gallinarum</name>
    <dbReference type="NCBI Taxonomy" id="2762214"/>
    <lineage>
        <taxon>Bacteria</taxon>
        <taxon>Bacillati</taxon>
        <taxon>Actinomycetota</taxon>
        <taxon>Actinomycetes</taxon>
        <taxon>Mycobacteriales</taxon>
        <taxon>Corynebacteriaceae</taxon>
        <taxon>Corynebacterium</taxon>
    </lineage>
</organism>
<evidence type="ECO:0000256" key="4">
    <source>
        <dbReference type="ARBA" id="ARBA00022989"/>
    </source>
</evidence>
<dbReference type="GO" id="GO:0008324">
    <property type="term" value="F:monoatomic cation transmembrane transporter activity"/>
    <property type="evidence" value="ECO:0007669"/>
    <property type="project" value="InterPro"/>
</dbReference>
<protein>
    <submittedName>
        <fullName evidence="8">Cation transporter</fullName>
    </submittedName>
</protein>
<keyword evidence="5 6" id="KW-0472">Membrane</keyword>
<dbReference type="Proteomes" id="UP000650224">
    <property type="component" value="Unassembled WGS sequence"/>
</dbReference>
<feature type="transmembrane region" description="Helical" evidence="6">
    <location>
        <begin position="184"/>
        <end position="206"/>
    </location>
</feature>
<feature type="transmembrane region" description="Helical" evidence="6">
    <location>
        <begin position="94"/>
        <end position="115"/>
    </location>
</feature>
<keyword evidence="9" id="KW-1185">Reference proteome</keyword>
<dbReference type="Pfam" id="PF01545">
    <property type="entry name" value="Cation_efflux"/>
    <property type="match status" value="1"/>
</dbReference>
<keyword evidence="3 6" id="KW-0812">Transmembrane</keyword>
<comment type="subcellular location">
    <subcellularLocation>
        <location evidence="1">Membrane</location>
        <topology evidence="1">Multi-pass membrane protein</topology>
    </subcellularLocation>
</comment>
<feature type="transmembrane region" description="Helical" evidence="6">
    <location>
        <begin position="63"/>
        <end position="82"/>
    </location>
</feature>
<dbReference type="PANTHER" id="PTHR43840:SF15">
    <property type="entry name" value="MITOCHONDRIAL METAL TRANSPORTER 1-RELATED"/>
    <property type="match status" value="1"/>
</dbReference>
<keyword evidence="2" id="KW-0813">Transport</keyword>
<comment type="caution">
    <text evidence="8">The sequence shown here is derived from an EMBL/GenBank/DDBJ whole genome shotgun (WGS) entry which is preliminary data.</text>
</comment>
<evidence type="ECO:0000313" key="9">
    <source>
        <dbReference type="Proteomes" id="UP000650224"/>
    </source>
</evidence>
<evidence type="ECO:0000256" key="1">
    <source>
        <dbReference type="ARBA" id="ARBA00004141"/>
    </source>
</evidence>
<dbReference type="PANTHER" id="PTHR43840">
    <property type="entry name" value="MITOCHONDRIAL METAL TRANSPORTER 1-RELATED"/>
    <property type="match status" value="1"/>
</dbReference>
<feature type="transmembrane region" description="Helical" evidence="6">
    <location>
        <begin position="32"/>
        <end position="51"/>
    </location>
</feature>
<evidence type="ECO:0000256" key="6">
    <source>
        <dbReference type="SAM" id="Phobius"/>
    </source>
</evidence>
<keyword evidence="4 6" id="KW-1133">Transmembrane helix</keyword>
<feature type="transmembrane region" description="Helical" evidence="6">
    <location>
        <begin position="140"/>
        <end position="164"/>
    </location>
</feature>
<dbReference type="EMBL" id="JACSPR010000004">
    <property type="protein sequence ID" value="MBD8030201.1"/>
    <property type="molecule type" value="Genomic_DNA"/>
</dbReference>